<evidence type="ECO:0000256" key="3">
    <source>
        <dbReference type="SAM" id="SignalP"/>
    </source>
</evidence>
<evidence type="ECO:0000256" key="1">
    <source>
        <dbReference type="ARBA" id="ARBA00022737"/>
    </source>
</evidence>
<gene>
    <name evidence="5" type="ORF">FYJ35_09095</name>
</gene>
<dbReference type="GO" id="GO:0004040">
    <property type="term" value="F:amidase activity"/>
    <property type="evidence" value="ECO:0007669"/>
    <property type="project" value="InterPro"/>
</dbReference>
<dbReference type="AlphaFoldDB" id="A0A6L5X6Q0"/>
<evidence type="ECO:0000259" key="4">
    <source>
        <dbReference type="SMART" id="SM00047"/>
    </source>
</evidence>
<dbReference type="Gene3D" id="1.10.530.10">
    <property type="match status" value="1"/>
</dbReference>
<keyword evidence="1" id="KW-0677">Repeat</keyword>
<comment type="caution">
    <text evidence="5">The sequence shown here is derived from an EMBL/GenBank/DDBJ whole genome shotgun (WGS) entry which is preliminary data.</text>
</comment>
<proteinExistence type="predicted"/>
<dbReference type="Pfam" id="PF01832">
    <property type="entry name" value="Glucosaminidase"/>
    <property type="match status" value="1"/>
</dbReference>
<feature type="domain" description="Mannosyl-glycoprotein endo-beta-N-acetylglucosamidase-like" evidence="4">
    <location>
        <begin position="256"/>
        <end position="423"/>
    </location>
</feature>
<dbReference type="SMART" id="SM00047">
    <property type="entry name" value="LYZ2"/>
    <property type="match status" value="1"/>
</dbReference>
<dbReference type="Gene3D" id="4.10.80.30">
    <property type="entry name" value="DNA polymerase, domain 6"/>
    <property type="match status" value="1"/>
</dbReference>
<feature type="signal peptide" evidence="3">
    <location>
        <begin position="1"/>
        <end position="40"/>
    </location>
</feature>
<keyword evidence="2" id="KW-0378">Hydrolase</keyword>
<dbReference type="EMBL" id="VULZ01000009">
    <property type="protein sequence ID" value="MSS15187.1"/>
    <property type="molecule type" value="Genomic_DNA"/>
</dbReference>
<dbReference type="SUPFAM" id="SSF69360">
    <property type="entry name" value="Cell wall binding repeat"/>
    <property type="match status" value="2"/>
</dbReference>
<evidence type="ECO:0000313" key="5">
    <source>
        <dbReference type="EMBL" id="MSS15187.1"/>
    </source>
</evidence>
<reference evidence="5 6" key="1">
    <citation type="submission" date="2019-08" db="EMBL/GenBank/DDBJ databases">
        <title>In-depth cultivation of the pig gut microbiome towards novel bacterial diversity and tailored functional studies.</title>
        <authorList>
            <person name="Wylensek D."/>
            <person name="Hitch T.C.A."/>
            <person name="Clavel T."/>
        </authorList>
    </citation>
    <scope>NUCLEOTIDE SEQUENCE [LARGE SCALE GENOMIC DNA]</scope>
    <source>
        <strain evidence="5 6">Oil+RF-744-WCA-WT-11</strain>
    </source>
</reference>
<protein>
    <recommendedName>
        <fullName evidence="4">Mannosyl-glycoprotein endo-beta-N-acetylglucosamidase-like domain-containing protein</fullName>
    </recommendedName>
</protein>
<organism evidence="5 6">
    <name type="scientific">Porcincola intestinalis</name>
    <dbReference type="NCBI Taxonomy" id="2606632"/>
    <lineage>
        <taxon>Bacteria</taxon>
        <taxon>Bacillati</taxon>
        <taxon>Bacillota</taxon>
        <taxon>Clostridia</taxon>
        <taxon>Lachnospirales</taxon>
        <taxon>Lachnospiraceae</taxon>
        <taxon>Porcincola</taxon>
    </lineage>
</organism>
<dbReference type="Gene3D" id="2.10.270.10">
    <property type="entry name" value="Cholin Binding"/>
    <property type="match status" value="3"/>
</dbReference>
<evidence type="ECO:0000256" key="2">
    <source>
        <dbReference type="ARBA" id="ARBA00022801"/>
    </source>
</evidence>
<feature type="chain" id="PRO_5026845506" description="Mannosyl-glycoprotein endo-beta-N-acetylglucosamidase-like domain-containing protein" evidence="3">
    <location>
        <begin position="41"/>
        <end position="423"/>
    </location>
</feature>
<keyword evidence="3" id="KW-0732">Signal</keyword>
<evidence type="ECO:0000313" key="6">
    <source>
        <dbReference type="Proteomes" id="UP000481852"/>
    </source>
</evidence>
<name>A0A6L5X6Q0_9FIRM</name>
<accession>A0A6L5X6Q0</accession>
<dbReference type="Proteomes" id="UP000481852">
    <property type="component" value="Unassembled WGS sequence"/>
</dbReference>
<sequence>MMKQHFVTRRSHAIRAAMIFLVACACFMCLLTVNPKPAYAASSKNALRTSLLKGNHLAGWTRDGEAVSYILPSGKKAVGFRKIGRYWYHFDKSGTLSTGWFTVKSRRYFARKTGTVGKTYGVLRTGFRKVDGVYYYFNTTGKKGVAGSQKTGWITIGKNRYYYHPDGTKASGLTTIGRKLFYFSETGAVKYRGRLITGWKTVDGKKYYFRSAGKTGTIGAAYRNQRVKIKKKYYRFDAEGALITNTTKNASTNAAPVASIVSNEVFIETIGALAHADMQQSGVLASVTTAQAILESASGTSVLAIYAGNLFGMKAALSGNNWASVWSGTTYKKQTLEYLNNTFISVYADFRKYENWAQSVADHSAYLTGAQKSKGVLRYAGLAGEKDYKKAASIIKAGGYATDPGYVAKLCSIIERYNLTRFD</sequence>
<dbReference type="PANTHER" id="PTHR33308">
    <property type="entry name" value="PEPTIDOGLYCAN HYDROLASE FLGJ"/>
    <property type="match status" value="1"/>
</dbReference>
<dbReference type="PANTHER" id="PTHR33308:SF10">
    <property type="entry name" value="EXO-GLUCOSAMINIDASE LYTG"/>
    <property type="match status" value="1"/>
</dbReference>
<dbReference type="InterPro" id="IPR051056">
    <property type="entry name" value="Glycosyl_Hydrolase_73"/>
</dbReference>
<keyword evidence="6" id="KW-1185">Reference proteome</keyword>
<dbReference type="Pfam" id="PF01473">
    <property type="entry name" value="Choline_bind_1"/>
    <property type="match status" value="4"/>
</dbReference>
<dbReference type="InterPro" id="IPR002901">
    <property type="entry name" value="MGlyc_endo_b_GlcNAc-like_dom"/>
</dbReference>
<dbReference type="PROSITE" id="PS51257">
    <property type="entry name" value="PROKAR_LIPOPROTEIN"/>
    <property type="match status" value="1"/>
</dbReference>
<dbReference type="InterPro" id="IPR018337">
    <property type="entry name" value="Cell_wall/Cho-bd_repeat"/>
</dbReference>